<keyword evidence="3" id="KW-0238">DNA-binding</keyword>
<name>A0ABT2BQ88_9BURK</name>
<evidence type="ECO:0000256" key="3">
    <source>
        <dbReference type="ARBA" id="ARBA00023125"/>
    </source>
</evidence>
<dbReference type="Pfam" id="PF03466">
    <property type="entry name" value="LysR_substrate"/>
    <property type="match status" value="1"/>
</dbReference>
<evidence type="ECO:0000313" key="6">
    <source>
        <dbReference type="EMBL" id="MCS0610625.1"/>
    </source>
</evidence>
<dbReference type="Gene3D" id="1.10.10.10">
    <property type="entry name" value="Winged helix-like DNA-binding domain superfamily/Winged helix DNA-binding domain"/>
    <property type="match status" value="1"/>
</dbReference>
<dbReference type="InterPro" id="IPR000847">
    <property type="entry name" value="LysR_HTH_N"/>
</dbReference>
<dbReference type="RefSeq" id="WP_258858189.1">
    <property type="nucleotide sequence ID" value="NZ_JANUGV010000007.1"/>
</dbReference>
<comment type="caution">
    <text evidence="6">The sequence shown here is derived from an EMBL/GenBank/DDBJ whole genome shotgun (WGS) entry which is preliminary data.</text>
</comment>
<dbReference type="InterPro" id="IPR005119">
    <property type="entry name" value="LysR_subst-bd"/>
</dbReference>
<dbReference type="InterPro" id="IPR036388">
    <property type="entry name" value="WH-like_DNA-bd_sf"/>
</dbReference>
<evidence type="ECO:0000256" key="2">
    <source>
        <dbReference type="ARBA" id="ARBA00023015"/>
    </source>
</evidence>
<proteinExistence type="inferred from homology"/>
<dbReference type="PANTHER" id="PTHR30118">
    <property type="entry name" value="HTH-TYPE TRANSCRIPTIONAL REGULATOR LEUO-RELATED"/>
    <property type="match status" value="1"/>
</dbReference>
<evidence type="ECO:0000313" key="7">
    <source>
        <dbReference type="Proteomes" id="UP001205861"/>
    </source>
</evidence>
<sequence>MNFQTFDLNLLRIFDAVMTEQNITRAAERLSTTQPAVSNALKRLREAANDDILVRTARGMKPTPRAEELWPTVRAALASLENVLAPEHFDISTAKASLRIAMADSTANLLLPQLMERIRKQAPGIDIRMIPLPGRDPRPMLLNADADLAVGSFPGIVAQLREGQQRDVTLHHLRLYSGEPMCIMRKGHPLADQELTIDRYCDALHLLVSFSGSPSGPADDVLATLGKSRRIALTVNQFSTAFHMVACSDLIAVVPHHLIEASNFADQLEVKVLPFQLPIVYVDMLWHERDMRHPVHKWVRETVTRIPAVSEHD</sequence>
<organism evidence="6 7">
    <name type="scientific">Massilia solisilvae</name>
    <dbReference type="NCBI Taxonomy" id="1811225"/>
    <lineage>
        <taxon>Bacteria</taxon>
        <taxon>Pseudomonadati</taxon>
        <taxon>Pseudomonadota</taxon>
        <taxon>Betaproteobacteria</taxon>
        <taxon>Burkholderiales</taxon>
        <taxon>Oxalobacteraceae</taxon>
        <taxon>Telluria group</taxon>
        <taxon>Massilia</taxon>
    </lineage>
</organism>
<dbReference type="InterPro" id="IPR050389">
    <property type="entry name" value="LysR-type_TF"/>
</dbReference>
<protein>
    <submittedName>
        <fullName evidence="6">LysR family transcriptional regulator</fullName>
    </submittedName>
</protein>
<dbReference type="PANTHER" id="PTHR30118:SF15">
    <property type="entry name" value="TRANSCRIPTIONAL REGULATORY PROTEIN"/>
    <property type="match status" value="1"/>
</dbReference>
<evidence type="ECO:0000256" key="1">
    <source>
        <dbReference type="ARBA" id="ARBA00009437"/>
    </source>
</evidence>
<dbReference type="Pfam" id="PF00126">
    <property type="entry name" value="HTH_1"/>
    <property type="match status" value="1"/>
</dbReference>
<feature type="domain" description="HTH lysR-type" evidence="5">
    <location>
        <begin position="6"/>
        <end position="63"/>
    </location>
</feature>
<dbReference type="Gene3D" id="3.40.190.10">
    <property type="entry name" value="Periplasmic binding protein-like II"/>
    <property type="match status" value="2"/>
</dbReference>
<dbReference type="CDD" id="cd08417">
    <property type="entry name" value="PBP2_Nitroaromatics_like"/>
    <property type="match status" value="1"/>
</dbReference>
<gene>
    <name evidence="6" type="ORF">NX773_20850</name>
</gene>
<dbReference type="EMBL" id="JANUGV010000007">
    <property type="protein sequence ID" value="MCS0610625.1"/>
    <property type="molecule type" value="Genomic_DNA"/>
</dbReference>
<keyword evidence="7" id="KW-1185">Reference proteome</keyword>
<evidence type="ECO:0000259" key="5">
    <source>
        <dbReference type="PROSITE" id="PS50931"/>
    </source>
</evidence>
<accession>A0ABT2BQ88</accession>
<evidence type="ECO:0000256" key="4">
    <source>
        <dbReference type="ARBA" id="ARBA00023163"/>
    </source>
</evidence>
<dbReference type="PROSITE" id="PS50931">
    <property type="entry name" value="HTH_LYSR"/>
    <property type="match status" value="1"/>
</dbReference>
<dbReference type="InterPro" id="IPR036390">
    <property type="entry name" value="WH_DNA-bd_sf"/>
</dbReference>
<keyword evidence="4" id="KW-0804">Transcription</keyword>
<dbReference type="PRINTS" id="PR00039">
    <property type="entry name" value="HTHLYSR"/>
</dbReference>
<keyword evidence="2" id="KW-0805">Transcription regulation</keyword>
<dbReference type="SUPFAM" id="SSF53850">
    <property type="entry name" value="Periplasmic binding protein-like II"/>
    <property type="match status" value="1"/>
</dbReference>
<dbReference type="SUPFAM" id="SSF46785">
    <property type="entry name" value="Winged helix' DNA-binding domain"/>
    <property type="match status" value="1"/>
</dbReference>
<comment type="similarity">
    <text evidence="1">Belongs to the LysR transcriptional regulatory family.</text>
</comment>
<reference evidence="6 7" key="1">
    <citation type="submission" date="2022-08" db="EMBL/GenBank/DDBJ databases">
        <title>Reclassification of Massilia species as members of the genera Telluria, Duganella, Pseudoduganella, Mokoshia gen. nov. and Zemynaea gen. nov. using orthogonal and non-orthogonal genome-based approaches.</title>
        <authorList>
            <person name="Bowman J.P."/>
        </authorList>
    </citation>
    <scope>NUCLEOTIDE SEQUENCE [LARGE SCALE GENOMIC DNA]</scope>
    <source>
        <strain evidence="6 7">JCM 31607</strain>
    </source>
</reference>
<dbReference type="Proteomes" id="UP001205861">
    <property type="component" value="Unassembled WGS sequence"/>
</dbReference>
<dbReference type="InterPro" id="IPR037402">
    <property type="entry name" value="YidZ_PBP2"/>
</dbReference>